<dbReference type="Proteomes" id="UP001190700">
    <property type="component" value="Unassembled WGS sequence"/>
</dbReference>
<gene>
    <name evidence="2" type="ORF">CYMTET_11464</name>
</gene>
<comment type="caution">
    <text evidence="2">The sequence shown here is derived from an EMBL/GenBank/DDBJ whole genome shotgun (WGS) entry which is preliminary data.</text>
</comment>
<dbReference type="SUPFAM" id="SSF52540">
    <property type="entry name" value="P-loop containing nucleoside triphosphate hydrolases"/>
    <property type="match status" value="1"/>
</dbReference>
<dbReference type="Pfam" id="PF04851">
    <property type="entry name" value="ResIII"/>
    <property type="match status" value="1"/>
</dbReference>
<proteinExistence type="predicted"/>
<dbReference type="GO" id="GO:0005524">
    <property type="term" value="F:ATP binding"/>
    <property type="evidence" value="ECO:0007669"/>
    <property type="project" value="InterPro"/>
</dbReference>
<accession>A0AAE0GMI3</accession>
<protein>
    <recommendedName>
        <fullName evidence="1">Helicase/UvrB N-terminal domain-containing protein</fullName>
    </recommendedName>
</protein>
<dbReference type="AlphaFoldDB" id="A0AAE0GMI3"/>
<dbReference type="EMBL" id="LGRX02004292">
    <property type="protein sequence ID" value="KAK3280710.1"/>
    <property type="molecule type" value="Genomic_DNA"/>
</dbReference>
<evidence type="ECO:0000313" key="3">
    <source>
        <dbReference type="Proteomes" id="UP001190700"/>
    </source>
</evidence>
<dbReference type="GO" id="GO:0003677">
    <property type="term" value="F:DNA binding"/>
    <property type="evidence" value="ECO:0007669"/>
    <property type="project" value="InterPro"/>
</dbReference>
<reference evidence="2 3" key="1">
    <citation type="journal article" date="2015" name="Genome Biol. Evol.">
        <title>Comparative Genomics of a Bacterivorous Green Alga Reveals Evolutionary Causalities and Consequences of Phago-Mixotrophic Mode of Nutrition.</title>
        <authorList>
            <person name="Burns J.A."/>
            <person name="Paasch A."/>
            <person name="Narechania A."/>
            <person name="Kim E."/>
        </authorList>
    </citation>
    <scope>NUCLEOTIDE SEQUENCE [LARGE SCALE GENOMIC DNA]</scope>
    <source>
        <strain evidence="2 3">PLY_AMNH</strain>
    </source>
</reference>
<keyword evidence="3" id="KW-1185">Reference proteome</keyword>
<evidence type="ECO:0000259" key="1">
    <source>
        <dbReference type="Pfam" id="PF04851"/>
    </source>
</evidence>
<feature type="domain" description="Helicase/UvrB N-terminal" evidence="1">
    <location>
        <begin position="183"/>
        <end position="356"/>
    </location>
</feature>
<dbReference type="InterPro" id="IPR006935">
    <property type="entry name" value="Helicase/UvrB_N"/>
</dbReference>
<dbReference type="InterPro" id="IPR027417">
    <property type="entry name" value="P-loop_NTPase"/>
</dbReference>
<name>A0AAE0GMI3_9CHLO</name>
<evidence type="ECO:0000313" key="2">
    <source>
        <dbReference type="EMBL" id="KAK3280710.1"/>
    </source>
</evidence>
<dbReference type="GO" id="GO:0016787">
    <property type="term" value="F:hydrolase activity"/>
    <property type="evidence" value="ECO:0007669"/>
    <property type="project" value="InterPro"/>
</dbReference>
<organism evidence="2 3">
    <name type="scientific">Cymbomonas tetramitiformis</name>
    <dbReference type="NCBI Taxonomy" id="36881"/>
    <lineage>
        <taxon>Eukaryota</taxon>
        <taxon>Viridiplantae</taxon>
        <taxon>Chlorophyta</taxon>
        <taxon>Pyramimonadophyceae</taxon>
        <taxon>Pyramimonadales</taxon>
        <taxon>Pyramimonadaceae</taxon>
        <taxon>Cymbomonas</taxon>
    </lineage>
</organism>
<sequence length="1107" mass="126996">MTILFELNMKEARSNLEAADVYGDGIKSEISRKATLQNCRVGSTFESGQCKVVSSKATSDFTRYKARLKSFLHEERSTKRLYRDTFKCNHKFKTGVRILELRHTFRNYLKAVVESDFVMGQILSTRDASGCSACSFIRNIDDDVNDEQHGETPIRTIDFFQRRSDMPLPWQRFASQYTLDVADDMRENYGHVKEHNLHTFFVQHLMGSGKSDVVFNILRLLTNSHHRVFMTSEKDQIDFLDTFKGMINLRASGNYKAPNAKHIGADNKLRQNRQGSDPTFMVDESYARLTIASADEEVQASLDKFFTQASAKVEDRTDDLPDRRWETLVFVFDEAHMFATSAKKMKHLTDMITKLVKMENRMNAIFVMLSGTLFTETSLCKSWKEYRTVVDALPNSKHEFAVSYLNELPVTLRPTYTFKYLGPPSVNWPAFLSFGATVQAPDGVDQITATHTKTDPVDRMKACLQNLKWVIKKIRSEYDMKKKYLLFMPQIKIEVDGKMQSFDPLGEGIFINQTRYDLRANMLSQLSEEETSDNIELAILPNEDGGKLSMMHDSDRRMLGSIDSKSEIARKRMCCGIAKAGVPSYNDTLIQMFGRVKDAESDVNIDYPSHDITQLQLLITSSCTTGADFMGVSEVYFVGTPASSTEFQQNMYRAIRMCSHALPHLKEGVRVYGVGFSESHEVCQEAKVDDSLREIMGRCIDSEIDKKSDKIVSRYTLETDTPTTFGKSLRSYERFNKVHDKKIIALQERRILQIRGDAIKYAPQFVMDSEEDVEHFTKYTIIPSPSVVSFVKRYEEAADPIARMTCMLEYYYRDSTSFEEMEVEYVTEGQTYNIQPDEALDLNALRDKMTLFHKYLDGKDDELKSIRNDQQLYTITDVLLETQEFLEGMASVEVQGDDWKELHYLDVHRLIDSIRFRVSKLIRGRYAHLIESDGKQHKMAVYGAVMTEGAYMNNETFTERSAVDEKGKAIDKEYASALSESGSMNMYLYMAKKIFRLLTKARSRVLKARNVTQTVPDSWNYSVLFDLQVLEAFCVKHESIADYLLRISIFTPKVGCSDDFRDKILADRYARHIRGREGVVDDKRARSTLQAKPMPFMNVGLCKLPSE</sequence>